<feature type="compositionally biased region" description="Basic and acidic residues" evidence="1">
    <location>
        <begin position="1815"/>
        <end position="1831"/>
    </location>
</feature>
<comment type="caution">
    <text evidence="2">The sequence shown here is derived from an EMBL/GenBank/DDBJ whole genome shotgun (WGS) entry which is preliminary data.</text>
</comment>
<keyword evidence="3" id="KW-1185">Reference proteome</keyword>
<name>A0A8T2PVS4_9TELE</name>
<feature type="region of interest" description="Disordered" evidence="1">
    <location>
        <begin position="1325"/>
        <end position="1360"/>
    </location>
</feature>
<sequence length="1855" mass="206255">MCPVTESSVETACQNGVAKRTSKDSDAHPAKAEGFITVSPILCASGLSLEDATKNDTSFHPTTTPLQQSPEENLIFEAKGEGTAEEKREDTARTPEAPTETPGISMTHASMDLIGEKEEIKPIPPDNLETNELKYLQSEVSSQLQRKVADESQSNFPTVIPEGVYPETKKSLPKMMKEQIMVESETEMYQKVAHTLKDRKENAYDQDKVTVKQDSEMVSKSIELDQKDRRCQEKKTESVENKRIEAALDVWEYSQAKDGSTEPNTSVDVKKPSQCKAETEMHLSKLLAVTQDGGEGTFPVCSRDNENVVDCQNIHHHGYKGHKTKKGCKAKKIALCPPEASVREFSNAYSDISADPLFVSEEAINLQSPTISSVFEEYEASTFIKEKLCKNVRPPKKKTKSKVIKGSGVEESLLAVNDDEAGVRAGGTAVAVSTPIPNHKKNKRGRPKKYTLIETSDVQKNTQTTSEAICRSFQQQDHHLSQLKFVPPLEIKTESERTFQTSKNVKKFKKQHLISSLSVRMAGNNTEQSVDTRIPDPANGVAIPQQVRSEIISISAHVDKGAQIEATEVKEKNREEGLAGLKISEPAKIIRRKRGRPLKKKTLAKMAKNLGFTELQQPGERDELKNDMSPHSSLPQKSHVKKMSKKIKKSLCPPENLRRYSRACKLTPVEKIQSGTKDFLQVQKQTISSSATVLSAQEVSSETKAFEIAGEQARKKRRPPKKKESSKPVKCQDQSQELMSTVQDGAVATAAIPSNKGFFSLQKEIHSDLDKTSVLPMKKNVKKPREQQSTSMISFPQVIESIRKNTDMKIMDTTISPVIPLQDENEFISTLPKEGKGEPCQKRKMKAIKGKITEPISVVGEGMKTGEGLAGLGVIGTVVKFKKKVGRPYKKKTLMKMAKHSGLTEGKGSGDRNASVVEDLKNDMLPPGIHSNLPQRSHVKKTGKKVNKALCPPVNVRRYSRACKLNPIEKTEECLAPEHNPLTLLATSDPTDLLQVQKEPISPSLNVLSVPVVSNETRGGEFVEQKPRKKGRPPKKKIDGAEAIAANPNNPVLLKPNKGNWRKKKVSQQSLNVSQQYFVPSSEIKRDVDGTSIQPMKKNVKKIRKQKLISMISFPEVVESTVNNTNTPTSLVIAPQGAYEIVSTLPQVDKGENCHKKKMKAIKEDTTEPTFVVGEHMETGEVLARPKTVGTVVKFKKKIGRPYKKTALKKTARELLCGEEQISNETDVCAGNQMKNVANNSPLEMSSHPIKVCKIKKETKKVKPASSPPITQLRRYSRECKVPSTDKTGDLSTHNLDQTIFLATPSSRDSPILPKIEASPSPAISVISSETNPCDFNDQKPHRRGRPSLKKKKPQECKSAGQGIQGLMLTVHEDVSLDNPNNSATGLDVLNPNSSISSNPPGHSHFLEKPCKEETGDNKVHKQNILNIAGNSFEQPTTNMFLSQAPFLPAEIQSNSDETFQTSILPMNNQKRHRKEKCDGRINPENVLENAEDSTDRSPNVANNVLISQGRCKTIDAAGEEALTNIKKVNTVKEGRSVVGDHSKGEEVLAILKNAKTFTELKRKRGRPYKKEKLIKMAKELSFTDEQRPDGMESARNELQSHILPQEILSHQGQVCNLKKTRKRVEIPCPPSSVTHLRRYHRACKVTTDYTFEKIKEHLAHNLDWSMVACPSDMLSSFSKMDTKQEFIGSEMVKPLEMDGQVPSQNTANISEMQSPTQEHSKKITLESTPLLNSLEQAEALEGTMPFSTILSSDTGMSPFQETVECNTMDSKKSQKVLPSKKMGRRRRRTWWDERGKAKLLLKKNQDTTLQTSQDEGRPETTTEEKIKDEQTDNSNNMHSLSDTTSMLEQRMIFN</sequence>
<evidence type="ECO:0000313" key="3">
    <source>
        <dbReference type="Proteomes" id="UP000824540"/>
    </source>
</evidence>
<evidence type="ECO:0000256" key="1">
    <source>
        <dbReference type="SAM" id="MobiDB-lite"/>
    </source>
</evidence>
<feature type="region of interest" description="Disordered" evidence="1">
    <location>
        <begin position="1"/>
        <end position="29"/>
    </location>
</feature>
<gene>
    <name evidence="2" type="ORF">JZ751_000216</name>
</gene>
<evidence type="ECO:0000313" key="2">
    <source>
        <dbReference type="EMBL" id="KAG9355378.1"/>
    </source>
</evidence>
<feature type="compositionally biased region" description="Polar residues" evidence="1">
    <location>
        <begin position="1833"/>
        <end position="1848"/>
    </location>
</feature>
<reference evidence="2" key="1">
    <citation type="thesis" date="2021" institute="BYU ScholarsArchive" country="Provo, UT, USA">
        <title>Applications of and Algorithms for Genome Assembly and Genomic Analyses with an Emphasis on Marine Teleosts.</title>
        <authorList>
            <person name="Pickett B.D."/>
        </authorList>
    </citation>
    <scope>NUCLEOTIDE SEQUENCE</scope>
    <source>
        <strain evidence="2">HI-2016</strain>
    </source>
</reference>
<feature type="compositionally biased region" description="Basic and acidic residues" evidence="1">
    <location>
        <begin position="619"/>
        <end position="628"/>
    </location>
</feature>
<feature type="compositionally biased region" description="Basic residues" evidence="1">
    <location>
        <begin position="1341"/>
        <end position="1353"/>
    </location>
</feature>
<feature type="compositionally biased region" description="Basic and acidic residues" evidence="1">
    <location>
        <begin position="80"/>
        <end position="93"/>
    </location>
</feature>
<organism evidence="2 3">
    <name type="scientific">Albula glossodonta</name>
    <name type="common">roundjaw bonefish</name>
    <dbReference type="NCBI Taxonomy" id="121402"/>
    <lineage>
        <taxon>Eukaryota</taxon>
        <taxon>Metazoa</taxon>
        <taxon>Chordata</taxon>
        <taxon>Craniata</taxon>
        <taxon>Vertebrata</taxon>
        <taxon>Euteleostomi</taxon>
        <taxon>Actinopterygii</taxon>
        <taxon>Neopterygii</taxon>
        <taxon>Teleostei</taxon>
        <taxon>Albuliformes</taxon>
        <taxon>Albulidae</taxon>
        <taxon>Albula</taxon>
    </lineage>
</organism>
<feature type="region of interest" description="Disordered" evidence="1">
    <location>
        <begin position="617"/>
        <end position="649"/>
    </location>
</feature>
<proteinExistence type="predicted"/>
<protein>
    <submittedName>
        <fullName evidence="2">Uncharacterized protein</fullName>
    </submittedName>
</protein>
<feature type="region of interest" description="Disordered" evidence="1">
    <location>
        <begin position="1769"/>
        <end position="1789"/>
    </location>
</feature>
<dbReference type="SMART" id="SM00384">
    <property type="entry name" value="AT_hook"/>
    <property type="match status" value="7"/>
</dbReference>
<dbReference type="GO" id="GO:0003677">
    <property type="term" value="F:DNA binding"/>
    <property type="evidence" value="ECO:0007669"/>
    <property type="project" value="InterPro"/>
</dbReference>
<feature type="compositionally biased region" description="Polar residues" evidence="1">
    <location>
        <begin position="1"/>
        <end position="14"/>
    </location>
</feature>
<feature type="region of interest" description="Disordered" evidence="1">
    <location>
        <begin position="1804"/>
        <end position="1855"/>
    </location>
</feature>
<feature type="compositionally biased region" description="Basic residues" evidence="1">
    <location>
        <begin position="638"/>
        <end position="649"/>
    </location>
</feature>
<feature type="region of interest" description="Disordered" evidence="1">
    <location>
        <begin position="925"/>
        <end position="945"/>
    </location>
</feature>
<dbReference type="EMBL" id="JAFBMS010000001">
    <property type="protein sequence ID" value="KAG9355378.1"/>
    <property type="molecule type" value="Genomic_DNA"/>
</dbReference>
<dbReference type="Proteomes" id="UP000824540">
    <property type="component" value="Unassembled WGS sequence"/>
</dbReference>
<feature type="region of interest" description="Disordered" evidence="1">
    <location>
        <begin position="707"/>
        <end position="736"/>
    </location>
</feature>
<feature type="region of interest" description="Disordered" evidence="1">
    <location>
        <begin position="1018"/>
        <end position="1039"/>
    </location>
</feature>
<accession>A0A8T2PVS4</accession>
<feature type="region of interest" description="Disordered" evidence="1">
    <location>
        <begin position="80"/>
        <end position="105"/>
    </location>
</feature>
<dbReference type="InterPro" id="IPR017956">
    <property type="entry name" value="AT_hook_DNA-bd_motif"/>
</dbReference>